<keyword evidence="1" id="KW-0472">Membrane</keyword>
<dbReference type="Proteomes" id="UP000240042">
    <property type="component" value="Unassembled WGS sequence"/>
</dbReference>
<organism evidence="2 3">
    <name type="scientific">Brevinema andersonii</name>
    <dbReference type="NCBI Taxonomy" id="34097"/>
    <lineage>
        <taxon>Bacteria</taxon>
        <taxon>Pseudomonadati</taxon>
        <taxon>Spirochaetota</taxon>
        <taxon>Spirochaetia</taxon>
        <taxon>Brevinematales</taxon>
        <taxon>Brevinemataceae</taxon>
        <taxon>Brevinema</taxon>
    </lineage>
</organism>
<dbReference type="RefSeq" id="WP_092319521.1">
    <property type="nucleotide sequence ID" value="NZ_FOKY01000013.1"/>
</dbReference>
<dbReference type="AlphaFoldDB" id="A0A1I1EIY7"/>
<keyword evidence="1" id="KW-1133">Transmembrane helix</keyword>
<sequence>MNTYYSPVLWSLWIAELKVFMDAYNKHKKFFQIFLPLMIFSSFVAMFSDFDQGIAGFEIRQKDDSQWLQDIIRTSQQNQVLILEKDTAERINTIPNSIADWALHYNYIQKKILIMITNNKN</sequence>
<dbReference type="STRING" id="34097.SAMN02745150_01133"/>
<protein>
    <submittedName>
        <fullName evidence="2">Uncharacterized protein</fullName>
    </submittedName>
</protein>
<keyword evidence="3" id="KW-1185">Reference proteome</keyword>
<keyword evidence="1" id="KW-0812">Transmembrane</keyword>
<evidence type="ECO:0000256" key="1">
    <source>
        <dbReference type="SAM" id="Phobius"/>
    </source>
</evidence>
<evidence type="ECO:0000313" key="2">
    <source>
        <dbReference type="EMBL" id="SFB87017.1"/>
    </source>
</evidence>
<evidence type="ECO:0000313" key="3">
    <source>
        <dbReference type="Proteomes" id="UP000240042"/>
    </source>
</evidence>
<accession>A0A1I1EIY7</accession>
<gene>
    <name evidence="2" type="ORF">SAMN02745150_01133</name>
</gene>
<reference evidence="3" key="1">
    <citation type="submission" date="2016-10" db="EMBL/GenBank/DDBJ databases">
        <authorList>
            <person name="Varghese N."/>
            <person name="Submissions S."/>
        </authorList>
    </citation>
    <scope>NUCLEOTIDE SEQUENCE [LARGE SCALE GENOMIC DNA]</scope>
    <source>
        <strain evidence="3">ATCC 43811</strain>
    </source>
</reference>
<feature type="transmembrane region" description="Helical" evidence="1">
    <location>
        <begin position="30"/>
        <end position="50"/>
    </location>
</feature>
<dbReference type="EMBL" id="FOKY01000013">
    <property type="protein sequence ID" value="SFB87017.1"/>
    <property type="molecule type" value="Genomic_DNA"/>
</dbReference>
<proteinExistence type="predicted"/>
<name>A0A1I1EIY7_BREAD</name>